<dbReference type="Gene3D" id="3.40.50.720">
    <property type="entry name" value="NAD(P)-binding Rossmann-like Domain"/>
    <property type="match status" value="1"/>
</dbReference>
<dbReference type="RefSeq" id="WP_343971546.1">
    <property type="nucleotide sequence ID" value="NZ_BAAAGK010000089.1"/>
</dbReference>
<dbReference type="Gene3D" id="3.30.360.10">
    <property type="entry name" value="Dihydrodipicolinate Reductase, domain 2"/>
    <property type="match status" value="1"/>
</dbReference>
<organism evidence="1 2">
    <name type="scientific">Streptosporangium amethystogenes subsp. fukuiense</name>
    <dbReference type="NCBI Taxonomy" id="698418"/>
    <lineage>
        <taxon>Bacteria</taxon>
        <taxon>Bacillati</taxon>
        <taxon>Actinomycetota</taxon>
        <taxon>Actinomycetes</taxon>
        <taxon>Streptosporangiales</taxon>
        <taxon>Streptosporangiaceae</taxon>
        <taxon>Streptosporangium</taxon>
    </lineage>
</organism>
<dbReference type="Proteomes" id="UP001596514">
    <property type="component" value="Unassembled WGS sequence"/>
</dbReference>
<keyword evidence="2" id="KW-1185">Reference proteome</keyword>
<accession>A0ABW2T7Y9</accession>
<sequence length="336" mass="36771">MGRAGEGLHLPALSRVRAAIPDLLAPGRVVVHDPFRPPPDVAGVVAVGTLEEAAGHTPPHRTVVHLCTPPHIRSGVLERLAELGYRKIIIEKPLALDLMGLAAIARTRRRWGLDITVATHWLHSSLTRRLRAAVDSGEFGRLRGIRVVQNKPRFTRSAAVPGHPTAFDVEMPHALAVVLTLAGGARIAGASWTDMVTDQLRLPRLGRARLRLDHHSGVHTEIDSDLTSPVRERRITLDFEGATLIGHYPCSDADHTAQLRVVIEGRDQICSVFADDALSAFVRSAYTRYARFPSVPGTLPVQIDAVRLLNEAKDLCAAHEPDTAQHKEVRRVHGVR</sequence>
<evidence type="ECO:0000313" key="2">
    <source>
        <dbReference type="Proteomes" id="UP001596514"/>
    </source>
</evidence>
<dbReference type="InterPro" id="IPR036291">
    <property type="entry name" value="NAD(P)-bd_dom_sf"/>
</dbReference>
<proteinExistence type="predicted"/>
<evidence type="ECO:0000313" key="1">
    <source>
        <dbReference type="EMBL" id="MFC7604825.1"/>
    </source>
</evidence>
<comment type="caution">
    <text evidence="1">The sequence shown here is derived from an EMBL/GenBank/DDBJ whole genome shotgun (WGS) entry which is preliminary data.</text>
</comment>
<dbReference type="EMBL" id="JBHTEE010000001">
    <property type="protein sequence ID" value="MFC7604825.1"/>
    <property type="molecule type" value="Genomic_DNA"/>
</dbReference>
<dbReference type="SUPFAM" id="SSF51735">
    <property type="entry name" value="NAD(P)-binding Rossmann-fold domains"/>
    <property type="match status" value="1"/>
</dbReference>
<name>A0ABW2T7Y9_9ACTN</name>
<reference evidence="2" key="1">
    <citation type="journal article" date="2019" name="Int. J. Syst. Evol. Microbiol.">
        <title>The Global Catalogue of Microorganisms (GCM) 10K type strain sequencing project: providing services to taxonomists for standard genome sequencing and annotation.</title>
        <authorList>
            <consortium name="The Broad Institute Genomics Platform"/>
            <consortium name="The Broad Institute Genome Sequencing Center for Infectious Disease"/>
            <person name="Wu L."/>
            <person name="Ma J."/>
        </authorList>
    </citation>
    <scope>NUCLEOTIDE SEQUENCE [LARGE SCALE GENOMIC DNA]</scope>
    <source>
        <strain evidence="2">JCM 10083</strain>
    </source>
</reference>
<protein>
    <submittedName>
        <fullName evidence="1">Oxidoreductase</fullName>
    </submittedName>
</protein>
<gene>
    <name evidence="1" type="ORF">ACFQVD_32435</name>
</gene>